<organism evidence="3 4">
    <name type="scientific">Anaerobium acetethylicum</name>
    <dbReference type="NCBI Taxonomy" id="1619234"/>
    <lineage>
        <taxon>Bacteria</taxon>
        <taxon>Bacillati</taxon>
        <taxon>Bacillota</taxon>
        <taxon>Clostridia</taxon>
        <taxon>Lachnospirales</taxon>
        <taxon>Lachnospiraceae</taxon>
        <taxon>Anaerobium</taxon>
    </lineage>
</organism>
<keyword evidence="4" id="KW-1185">Reference proteome</keyword>
<protein>
    <submittedName>
        <fullName evidence="3">Pilus assembly protein CpaF</fullName>
    </submittedName>
</protein>
<dbReference type="STRING" id="1619234.SAMN05421730_10167"/>
<dbReference type="Pfam" id="PF00437">
    <property type="entry name" value="T2SSE"/>
    <property type="match status" value="1"/>
</dbReference>
<dbReference type="EMBL" id="FMKA01000016">
    <property type="protein sequence ID" value="SCP98035.1"/>
    <property type="molecule type" value="Genomic_DNA"/>
</dbReference>
<dbReference type="GO" id="GO:0016887">
    <property type="term" value="F:ATP hydrolysis activity"/>
    <property type="evidence" value="ECO:0007669"/>
    <property type="project" value="InterPro"/>
</dbReference>
<evidence type="ECO:0000313" key="3">
    <source>
        <dbReference type="EMBL" id="SCP98035.1"/>
    </source>
</evidence>
<dbReference type="AlphaFoldDB" id="A0A1D3TV53"/>
<accession>A0A1D3TV53</accession>
<dbReference type="SUPFAM" id="SSF52540">
    <property type="entry name" value="P-loop containing nucleoside triphosphate hydrolases"/>
    <property type="match status" value="1"/>
</dbReference>
<reference evidence="3 4" key="1">
    <citation type="submission" date="2016-09" db="EMBL/GenBank/DDBJ databases">
        <authorList>
            <person name="Capua I."/>
            <person name="De Benedictis P."/>
            <person name="Joannis T."/>
            <person name="Lombin L.H."/>
            <person name="Cattoli G."/>
        </authorList>
    </citation>
    <scope>NUCLEOTIDE SEQUENCE [LARGE SCALE GENOMIC DNA]</scope>
    <source>
        <strain evidence="3 4">GluBS11</strain>
    </source>
</reference>
<dbReference type="PANTHER" id="PTHR30486">
    <property type="entry name" value="TWITCHING MOTILITY PROTEIN PILT"/>
    <property type="match status" value="1"/>
</dbReference>
<feature type="domain" description="Bacterial type II secretion system protein E" evidence="2">
    <location>
        <begin position="99"/>
        <end position="374"/>
    </location>
</feature>
<dbReference type="Gene3D" id="3.40.50.300">
    <property type="entry name" value="P-loop containing nucleotide triphosphate hydrolases"/>
    <property type="match status" value="1"/>
</dbReference>
<name>A0A1D3TV53_9FIRM</name>
<evidence type="ECO:0000313" key="4">
    <source>
        <dbReference type="Proteomes" id="UP000199315"/>
    </source>
</evidence>
<dbReference type="Gene3D" id="3.30.450.380">
    <property type="match status" value="1"/>
</dbReference>
<evidence type="ECO:0000256" key="1">
    <source>
        <dbReference type="ARBA" id="ARBA00006611"/>
    </source>
</evidence>
<dbReference type="PANTHER" id="PTHR30486:SF15">
    <property type="entry name" value="TYPE II_IV SECRETION SYSTEM ATPASE"/>
    <property type="match status" value="1"/>
</dbReference>
<dbReference type="InterPro" id="IPR027417">
    <property type="entry name" value="P-loop_NTPase"/>
</dbReference>
<proteinExistence type="inferred from homology"/>
<evidence type="ECO:0000259" key="2">
    <source>
        <dbReference type="Pfam" id="PF00437"/>
    </source>
</evidence>
<dbReference type="CDD" id="cd01130">
    <property type="entry name" value="VirB11-like_ATPase"/>
    <property type="match status" value="1"/>
</dbReference>
<gene>
    <name evidence="3" type="ORF">SAMN05421730_10167</name>
</gene>
<dbReference type="InterPro" id="IPR001482">
    <property type="entry name" value="T2SS/T4SS_dom"/>
</dbReference>
<sequence>MNFATYGINGNISSFEKEPKVDVMAKRKKELEDIANQVLDTVIDEIILSPNDSEAVQKKTASDKINEVLNNYLNESKTHLSLVDKQKINVLVMDEIFGYGPITNLLNDPTVTEVMVNGPDKIYIERSGKIEKTENAFRDNKHVLHIIDKIVAPLGRRVDESSPMVDARLPDGSRVNVIIPPLSIKGPTITIRKFAVDPYMIDDLIAFGTLNTDMAKLLKASVKGRINIIVSGGTGSGKTTFLNVLSSFIPDNERIVTIEDAAELQLKQEHVVTLESRPSNIEGKGRIGIRDLVVNALRMRPDRIIVGEVRSGEALDMLQAMNTGHDGSITTVHANTPRDSLSRLETMVMMSGMELPSRAIREQISSAINLVVHVSRYSDGTRKVSKVSEILGMEGDTITIQDIYVFRQDGFDERGGIIGRHVPTGIVPGFLDKIREHGDNIPVSIFKPQEQASDNSIKRRY</sequence>
<comment type="similarity">
    <text evidence="1">Belongs to the GSP E family.</text>
</comment>
<dbReference type="RefSeq" id="WP_091234764.1">
    <property type="nucleotide sequence ID" value="NZ_FMKA01000016.1"/>
</dbReference>
<dbReference type="Proteomes" id="UP000199315">
    <property type="component" value="Unassembled WGS sequence"/>
</dbReference>
<dbReference type="OrthoDB" id="9810761at2"/>
<dbReference type="InterPro" id="IPR050921">
    <property type="entry name" value="T4SS_GSP_E_ATPase"/>
</dbReference>